<dbReference type="RefSeq" id="WP_247415704.1">
    <property type="nucleotide sequence ID" value="NZ_JALLGW010000001.1"/>
</dbReference>
<comment type="caution">
    <text evidence="9">The sequence shown here is derived from an EMBL/GenBank/DDBJ whole genome shotgun (WGS) entry which is preliminary data.</text>
</comment>
<dbReference type="EMBL" id="JBHSQH010000001">
    <property type="protein sequence ID" value="MFC5972419.1"/>
    <property type="molecule type" value="Genomic_DNA"/>
</dbReference>
<accession>A0ABD5RQ44</accession>
<comment type="cofactor">
    <cofactor evidence="1">
        <name>Zn(2+)</name>
        <dbReference type="ChEBI" id="CHEBI:29105"/>
    </cofactor>
</comment>
<evidence type="ECO:0000313" key="10">
    <source>
        <dbReference type="Proteomes" id="UP001596099"/>
    </source>
</evidence>
<dbReference type="Proteomes" id="UP001596099">
    <property type="component" value="Unassembled WGS sequence"/>
</dbReference>
<dbReference type="GO" id="GO:0006979">
    <property type="term" value="P:response to oxidative stress"/>
    <property type="evidence" value="ECO:0007669"/>
    <property type="project" value="UniProtKB-ARBA"/>
</dbReference>
<dbReference type="InterPro" id="IPR028427">
    <property type="entry name" value="Met_Sox_Rdtase_MsrB"/>
</dbReference>
<dbReference type="InterPro" id="IPR011057">
    <property type="entry name" value="Mss4-like_sf"/>
</dbReference>
<organism evidence="9 10">
    <name type="scientific">Halomarina salina</name>
    <dbReference type="NCBI Taxonomy" id="1872699"/>
    <lineage>
        <taxon>Archaea</taxon>
        <taxon>Methanobacteriati</taxon>
        <taxon>Methanobacteriota</taxon>
        <taxon>Stenosarchaea group</taxon>
        <taxon>Halobacteria</taxon>
        <taxon>Halobacteriales</taxon>
        <taxon>Natronomonadaceae</taxon>
        <taxon>Halomarina</taxon>
    </lineage>
</organism>
<keyword evidence="4" id="KW-0479">Metal-binding</keyword>
<evidence type="ECO:0000256" key="6">
    <source>
        <dbReference type="ARBA" id="ARBA00023002"/>
    </source>
</evidence>
<protein>
    <recommendedName>
        <fullName evidence="3">peptide-methionine (R)-S-oxide reductase</fullName>
        <ecNumber evidence="3">1.8.4.12</ecNumber>
    </recommendedName>
</protein>
<comment type="catalytic activity">
    <reaction evidence="7">
        <text>L-methionyl-[protein] + [thioredoxin]-disulfide + H2O = L-methionyl-(R)-S-oxide-[protein] + [thioredoxin]-dithiol</text>
        <dbReference type="Rhea" id="RHEA:24164"/>
        <dbReference type="Rhea" id="RHEA-COMP:10698"/>
        <dbReference type="Rhea" id="RHEA-COMP:10700"/>
        <dbReference type="Rhea" id="RHEA-COMP:12313"/>
        <dbReference type="Rhea" id="RHEA-COMP:12314"/>
        <dbReference type="ChEBI" id="CHEBI:15377"/>
        <dbReference type="ChEBI" id="CHEBI:16044"/>
        <dbReference type="ChEBI" id="CHEBI:29950"/>
        <dbReference type="ChEBI" id="CHEBI:45764"/>
        <dbReference type="ChEBI" id="CHEBI:50058"/>
        <dbReference type="EC" id="1.8.4.12"/>
    </reaction>
</comment>
<evidence type="ECO:0000313" key="9">
    <source>
        <dbReference type="EMBL" id="MFC5972419.1"/>
    </source>
</evidence>
<gene>
    <name evidence="9" type="primary">msrB</name>
    <name evidence="9" type="ORF">ACFPYI_13845</name>
</gene>
<evidence type="ECO:0000256" key="5">
    <source>
        <dbReference type="ARBA" id="ARBA00022833"/>
    </source>
</evidence>
<dbReference type="PANTHER" id="PTHR10173">
    <property type="entry name" value="METHIONINE SULFOXIDE REDUCTASE"/>
    <property type="match status" value="1"/>
</dbReference>
<dbReference type="EC" id="1.8.4.12" evidence="3"/>
<evidence type="ECO:0000256" key="7">
    <source>
        <dbReference type="ARBA" id="ARBA00048488"/>
    </source>
</evidence>
<name>A0ABD5RQ44_9EURY</name>
<reference evidence="9 10" key="1">
    <citation type="journal article" date="2019" name="Int. J. Syst. Evol. Microbiol.">
        <title>The Global Catalogue of Microorganisms (GCM) 10K type strain sequencing project: providing services to taxonomists for standard genome sequencing and annotation.</title>
        <authorList>
            <consortium name="The Broad Institute Genomics Platform"/>
            <consortium name="The Broad Institute Genome Sequencing Center for Infectious Disease"/>
            <person name="Wu L."/>
            <person name="Ma J."/>
        </authorList>
    </citation>
    <scope>NUCLEOTIDE SEQUENCE [LARGE SCALE GENOMIC DNA]</scope>
    <source>
        <strain evidence="9 10">CGMCC 1.12543</strain>
    </source>
</reference>
<keyword evidence="6 9" id="KW-0560">Oxidoreductase</keyword>
<dbReference type="AlphaFoldDB" id="A0ABD5RQ44"/>
<dbReference type="InterPro" id="IPR002579">
    <property type="entry name" value="Met_Sox_Rdtase_MsrB_dom"/>
</dbReference>
<dbReference type="Pfam" id="PF01641">
    <property type="entry name" value="SelR"/>
    <property type="match status" value="1"/>
</dbReference>
<dbReference type="Gene3D" id="2.170.150.20">
    <property type="entry name" value="Peptide methionine sulfoxide reductase"/>
    <property type="match status" value="1"/>
</dbReference>
<dbReference type="GO" id="GO:0046872">
    <property type="term" value="F:metal ion binding"/>
    <property type="evidence" value="ECO:0007669"/>
    <property type="project" value="UniProtKB-KW"/>
</dbReference>
<dbReference type="PANTHER" id="PTHR10173:SF52">
    <property type="entry name" value="METHIONINE-R-SULFOXIDE REDUCTASE B1"/>
    <property type="match status" value="1"/>
</dbReference>
<keyword evidence="10" id="KW-1185">Reference proteome</keyword>
<evidence type="ECO:0000256" key="1">
    <source>
        <dbReference type="ARBA" id="ARBA00001947"/>
    </source>
</evidence>
<proteinExistence type="inferred from homology"/>
<evidence type="ECO:0000259" key="8">
    <source>
        <dbReference type="PROSITE" id="PS51790"/>
    </source>
</evidence>
<dbReference type="NCBIfam" id="TIGR00357">
    <property type="entry name" value="peptide-methionine (R)-S-oxide reductase MsrB"/>
    <property type="match status" value="1"/>
</dbReference>
<dbReference type="PROSITE" id="PS51790">
    <property type="entry name" value="MSRB"/>
    <property type="match status" value="1"/>
</dbReference>
<comment type="similarity">
    <text evidence="2">Belongs to the MsrB Met sulfoxide reductase family.</text>
</comment>
<keyword evidence="5" id="KW-0862">Zinc</keyword>
<dbReference type="SUPFAM" id="SSF51316">
    <property type="entry name" value="Mss4-like"/>
    <property type="match status" value="1"/>
</dbReference>
<sequence length="140" mass="15655">MSDSDHDTETYDLPETDEEWREVLTDEEYRVLREQGTEAKFTGEFIGKDDEGTYVCAACDTELFESGTKFDEEGSGWPSFYDAAEGSVELRKDTSHGMVRTEVVCANCGGHLGHVFDDGPDPTGKRFCINSVALDFEEED</sequence>
<evidence type="ECO:0000256" key="3">
    <source>
        <dbReference type="ARBA" id="ARBA00012499"/>
    </source>
</evidence>
<dbReference type="FunFam" id="2.170.150.20:FF:000001">
    <property type="entry name" value="Peptide methionine sulfoxide reductase MsrB"/>
    <property type="match status" value="1"/>
</dbReference>
<evidence type="ECO:0000256" key="2">
    <source>
        <dbReference type="ARBA" id="ARBA00007174"/>
    </source>
</evidence>
<dbReference type="GO" id="GO:0033743">
    <property type="term" value="F:peptide-methionine (R)-S-oxide reductase activity"/>
    <property type="evidence" value="ECO:0007669"/>
    <property type="project" value="UniProtKB-EC"/>
</dbReference>
<evidence type="ECO:0000256" key="4">
    <source>
        <dbReference type="ARBA" id="ARBA00022723"/>
    </source>
</evidence>
<feature type="domain" description="MsrB" evidence="8">
    <location>
        <begin position="17"/>
        <end position="139"/>
    </location>
</feature>